<dbReference type="Pfam" id="PF04909">
    <property type="entry name" value="Amidohydro_2"/>
    <property type="match status" value="1"/>
</dbReference>
<dbReference type="PANTHER" id="PTHR35563:SF2">
    <property type="entry name" value="BARREL METAL-DEPENDENT HYDROLASE, PUTATIVE (AFU_ORTHOLOGUE AFUA_1G16240)-RELATED"/>
    <property type="match status" value="1"/>
</dbReference>
<dbReference type="EMBL" id="VDUZ01000009">
    <property type="protein sequence ID" value="TXL77178.1"/>
    <property type="molecule type" value="Genomic_DNA"/>
</dbReference>
<evidence type="ECO:0000313" key="2">
    <source>
        <dbReference type="EMBL" id="TXL77178.1"/>
    </source>
</evidence>
<dbReference type="GO" id="GO:0016787">
    <property type="term" value="F:hydrolase activity"/>
    <property type="evidence" value="ECO:0007669"/>
    <property type="project" value="InterPro"/>
</dbReference>
<dbReference type="AlphaFoldDB" id="A0A5C8PQI7"/>
<sequence>MTREPPVHPLATAAAPACAGPRADLHPPSWQVPFGACDSHAHVIGDGLEYPFVPDRSFTPPAATERQYMRMLDTLGMTHGVLVQVSVHGTDNRLMLETLRNHQRRLRGVAVAAPDVSDAALRDMHDAGVRGLRLNVSVGGGVGFEALEMLAARIAPMGWHLQLLTTPARLVEVASRLPGLGVPVVIDHMAMVPAADGVGHPAFQALLALVKDGHAWVKISGAYRISAQDRDWTDVDPMAQALLAAAPGRMLWGSDWPHVHFARRMMGTGETLAILGRWIPDRALRKRVLVDNPTALYGF</sequence>
<name>A0A5C8PQI7_9HYPH</name>
<dbReference type="InterPro" id="IPR006680">
    <property type="entry name" value="Amidohydro-rel"/>
</dbReference>
<proteinExistence type="predicted"/>
<reference evidence="2 3" key="1">
    <citation type="submission" date="2019-06" db="EMBL/GenBank/DDBJ databases">
        <title>New taxonomy in bacterial strain CC-CFT640, isolated from vineyard.</title>
        <authorList>
            <person name="Lin S.-Y."/>
            <person name="Tsai C.-F."/>
            <person name="Young C.-C."/>
        </authorList>
    </citation>
    <scope>NUCLEOTIDE SEQUENCE [LARGE SCALE GENOMIC DNA]</scope>
    <source>
        <strain evidence="2 3">CC-CFT640</strain>
    </source>
</reference>
<gene>
    <name evidence="2" type="ORF">FHP25_10465</name>
</gene>
<dbReference type="OrthoDB" id="9787654at2"/>
<comment type="caution">
    <text evidence="2">The sequence shown here is derived from an EMBL/GenBank/DDBJ whole genome shotgun (WGS) entry which is preliminary data.</text>
</comment>
<organism evidence="2 3">
    <name type="scientific">Vineibacter terrae</name>
    <dbReference type="NCBI Taxonomy" id="2586908"/>
    <lineage>
        <taxon>Bacteria</taxon>
        <taxon>Pseudomonadati</taxon>
        <taxon>Pseudomonadota</taxon>
        <taxon>Alphaproteobacteria</taxon>
        <taxon>Hyphomicrobiales</taxon>
        <taxon>Vineibacter</taxon>
    </lineage>
</organism>
<keyword evidence="3" id="KW-1185">Reference proteome</keyword>
<dbReference type="RefSeq" id="WP_147846879.1">
    <property type="nucleotide sequence ID" value="NZ_VDUZ01000009.1"/>
</dbReference>
<evidence type="ECO:0000259" key="1">
    <source>
        <dbReference type="Pfam" id="PF04909"/>
    </source>
</evidence>
<evidence type="ECO:0000313" key="3">
    <source>
        <dbReference type="Proteomes" id="UP000321638"/>
    </source>
</evidence>
<accession>A0A5C8PQI7</accession>
<dbReference type="InterPro" id="IPR032466">
    <property type="entry name" value="Metal_Hydrolase"/>
</dbReference>
<dbReference type="SUPFAM" id="SSF51556">
    <property type="entry name" value="Metallo-dependent hydrolases"/>
    <property type="match status" value="1"/>
</dbReference>
<dbReference type="PANTHER" id="PTHR35563">
    <property type="entry name" value="BARREL METAL-DEPENDENT HYDROLASE, PUTATIVE (AFU_ORTHOLOGUE AFUA_1G16240)-RELATED"/>
    <property type="match status" value="1"/>
</dbReference>
<protein>
    <submittedName>
        <fullName evidence="2">GntR family transcriptional regulator</fullName>
    </submittedName>
</protein>
<dbReference type="Gene3D" id="3.20.20.140">
    <property type="entry name" value="Metal-dependent hydrolases"/>
    <property type="match status" value="1"/>
</dbReference>
<dbReference type="Proteomes" id="UP000321638">
    <property type="component" value="Unassembled WGS sequence"/>
</dbReference>
<feature type="domain" description="Amidohydrolase-related" evidence="1">
    <location>
        <begin position="37"/>
        <end position="299"/>
    </location>
</feature>
<dbReference type="InterPro" id="IPR052358">
    <property type="entry name" value="Aro_Compnd_Degr_Hydrolases"/>
</dbReference>